<gene>
    <name evidence="2" type="ORF">R9Z33_06350</name>
</gene>
<accession>A0ABZ0PLH4</accession>
<feature type="domain" description="DAGKc" evidence="1">
    <location>
        <begin position="1"/>
        <end position="127"/>
    </location>
</feature>
<evidence type="ECO:0000313" key="3">
    <source>
        <dbReference type="Proteomes" id="UP001305521"/>
    </source>
</evidence>
<name>A0ABZ0PLH4_9PROT</name>
<keyword evidence="3" id="KW-1185">Reference proteome</keyword>
<dbReference type="RefSeq" id="WP_318650465.1">
    <property type="nucleotide sequence ID" value="NZ_CP137852.1"/>
</dbReference>
<evidence type="ECO:0000259" key="1">
    <source>
        <dbReference type="PROSITE" id="PS50146"/>
    </source>
</evidence>
<dbReference type="InterPro" id="IPR017438">
    <property type="entry name" value="ATP-NAD_kinase_N"/>
</dbReference>
<dbReference type="PROSITE" id="PS50146">
    <property type="entry name" value="DAGK"/>
    <property type="match status" value="1"/>
</dbReference>
<dbReference type="EMBL" id="CP137852">
    <property type="protein sequence ID" value="WPB86492.1"/>
    <property type="molecule type" value="Genomic_DNA"/>
</dbReference>
<evidence type="ECO:0000313" key="2">
    <source>
        <dbReference type="EMBL" id="WPB86492.1"/>
    </source>
</evidence>
<dbReference type="GO" id="GO:0016301">
    <property type="term" value="F:kinase activity"/>
    <property type="evidence" value="ECO:0007669"/>
    <property type="project" value="UniProtKB-KW"/>
</dbReference>
<sequence length="283" mass="30019">MQAALIVNPGAGTMSGLATPRAALSEALRGAGFRLGDLAEDAPLEAQWQEVDACDAEVVFVAGGDGTLRSAAARLLERRRAMAPLPGGTMNRVCTRLGLPGDPLAAAAAYRPDAFTTLDVASANGEVFLYQSIVGQPSRLMRFREMQRGAGLAGWAPVVRAALRGLLRPPGQGLALRTGTRGRVRGHAAVVTLPVPGDPPLLQLDLARPAGPVARLRQAIRWLRGGLSRDAEVRSFTGRRLVVHGPTPWLRLSLDGEMMLVPGPVRFRLHPGALRLLAARRAP</sequence>
<dbReference type="InterPro" id="IPR016064">
    <property type="entry name" value="NAD/diacylglycerol_kinase_sf"/>
</dbReference>
<dbReference type="InterPro" id="IPR001206">
    <property type="entry name" value="Diacylglycerol_kinase_cat_dom"/>
</dbReference>
<proteinExistence type="predicted"/>
<protein>
    <submittedName>
        <fullName evidence="2">Diacylglycerol kinase family protein</fullName>
    </submittedName>
</protein>
<keyword evidence="2" id="KW-0808">Transferase</keyword>
<dbReference type="Pfam" id="PF00781">
    <property type="entry name" value="DAGK_cat"/>
    <property type="match status" value="1"/>
</dbReference>
<dbReference type="SUPFAM" id="SSF111331">
    <property type="entry name" value="NAD kinase/diacylglycerol kinase-like"/>
    <property type="match status" value="1"/>
</dbReference>
<organism evidence="2 3">
    <name type="scientific">Sediminicoccus rosea</name>
    <dbReference type="NCBI Taxonomy" id="1225128"/>
    <lineage>
        <taxon>Bacteria</taxon>
        <taxon>Pseudomonadati</taxon>
        <taxon>Pseudomonadota</taxon>
        <taxon>Alphaproteobacteria</taxon>
        <taxon>Acetobacterales</taxon>
        <taxon>Roseomonadaceae</taxon>
        <taxon>Sediminicoccus</taxon>
    </lineage>
</organism>
<dbReference type="Gene3D" id="3.40.50.10330">
    <property type="entry name" value="Probable inorganic polyphosphate/atp-NAD kinase, domain 1"/>
    <property type="match status" value="1"/>
</dbReference>
<reference evidence="2 3" key="1">
    <citation type="submission" date="2023-11" db="EMBL/GenBank/DDBJ databases">
        <title>Arctic aerobic anoxygenic photoheterotroph Sediminicoccus rosea KRV36 adapts its photosynthesis to long days of polar summer.</title>
        <authorList>
            <person name="Tomasch J."/>
            <person name="Kopejtka K."/>
            <person name="Bily T."/>
            <person name="Gardiner A.T."/>
            <person name="Gardian Z."/>
            <person name="Shivaramu S."/>
            <person name="Koblizek M."/>
            <person name="Engelhardt F."/>
            <person name="Kaftan D."/>
        </authorList>
    </citation>
    <scope>NUCLEOTIDE SEQUENCE [LARGE SCALE GENOMIC DNA]</scope>
    <source>
        <strain evidence="2 3">R-30</strain>
    </source>
</reference>
<keyword evidence="2" id="KW-0418">Kinase</keyword>
<dbReference type="Proteomes" id="UP001305521">
    <property type="component" value="Chromosome"/>
</dbReference>